<feature type="non-terminal residue" evidence="18">
    <location>
        <position position="1"/>
    </location>
</feature>
<feature type="transmembrane region" description="Helical" evidence="15">
    <location>
        <begin position="562"/>
        <end position="581"/>
    </location>
</feature>
<accession>A0AAD4K1Q1</accession>
<evidence type="ECO:0000256" key="9">
    <source>
        <dbReference type="ARBA" id="ARBA00022833"/>
    </source>
</evidence>
<keyword evidence="19" id="KW-1185">Reference proteome</keyword>
<dbReference type="GO" id="GO:0046872">
    <property type="term" value="F:metal ion binding"/>
    <property type="evidence" value="ECO:0007669"/>
    <property type="project" value="UniProtKB-KW"/>
</dbReference>
<comment type="subcellular location">
    <subcellularLocation>
        <location evidence="2">Endoplasmic reticulum membrane</location>
        <topology evidence="2">Multi-pass membrane protein</topology>
    </subcellularLocation>
</comment>
<evidence type="ECO:0000256" key="10">
    <source>
        <dbReference type="ARBA" id="ARBA00022989"/>
    </source>
</evidence>
<dbReference type="CDD" id="cd03875">
    <property type="entry name" value="M28_Fxna_like"/>
    <property type="match status" value="1"/>
</dbReference>
<feature type="transmembrane region" description="Helical" evidence="15">
    <location>
        <begin position="497"/>
        <end position="516"/>
    </location>
</feature>
<dbReference type="InterPro" id="IPR045175">
    <property type="entry name" value="M28_fam"/>
</dbReference>
<proteinExistence type="inferred from homology"/>
<feature type="transmembrane region" description="Helical" evidence="15">
    <location>
        <begin position="16"/>
        <end position="39"/>
    </location>
</feature>
<keyword evidence="12 15" id="KW-0472">Membrane</keyword>
<feature type="transmembrane region" description="Helical" evidence="15">
    <location>
        <begin position="434"/>
        <end position="454"/>
    </location>
</feature>
<dbReference type="Gene3D" id="3.40.630.10">
    <property type="entry name" value="Zn peptidases"/>
    <property type="match status" value="1"/>
</dbReference>
<dbReference type="AlphaFoldDB" id="A0AAD4K1Q1"/>
<dbReference type="EMBL" id="JAJJHW010002585">
    <property type="protein sequence ID" value="KAH8371340.1"/>
    <property type="molecule type" value="Genomic_DNA"/>
</dbReference>
<reference evidence="18" key="1">
    <citation type="journal article" date="2021" name="Mol. Ecol. Resour.">
        <title>Phylogenomic analyses of the genus Drosophila reveals genomic signals of climate adaptation.</title>
        <authorList>
            <person name="Li F."/>
            <person name="Rane R.V."/>
            <person name="Luria V."/>
            <person name="Xiong Z."/>
            <person name="Chen J."/>
            <person name="Li Z."/>
            <person name="Catullo R.A."/>
            <person name="Griffin P.C."/>
            <person name="Schiffer M."/>
            <person name="Pearce S."/>
            <person name="Lee S.F."/>
            <person name="McElroy K."/>
            <person name="Stocker A."/>
            <person name="Shirriffs J."/>
            <person name="Cockerell F."/>
            <person name="Coppin C."/>
            <person name="Sgro C.M."/>
            <person name="Karger A."/>
            <person name="Cain J.W."/>
            <person name="Weber J.A."/>
            <person name="Santpere G."/>
            <person name="Kirschner M.W."/>
            <person name="Hoffmann A.A."/>
            <person name="Oakeshott J.G."/>
            <person name="Zhang G."/>
        </authorList>
    </citation>
    <scope>NUCLEOTIDE SEQUENCE</scope>
    <source>
        <strain evidence="18">BGI-SZ-2011g</strain>
    </source>
</reference>
<keyword evidence="6" id="KW-0479">Metal-binding</keyword>
<evidence type="ECO:0000259" key="17">
    <source>
        <dbReference type="Pfam" id="PF22248"/>
    </source>
</evidence>
<dbReference type="Pfam" id="PF04389">
    <property type="entry name" value="Peptidase_M28"/>
    <property type="match status" value="1"/>
</dbReference>
<dbReference type="InterPro" id="IPR048024">
    <property type="entry name" value="Fxna-like_M28_dom"/>
</dbReference>
<feature type="transmembrane region" description="Helical" evidence="15">
    <location>
        <begin position="365"/>
        <end position="386"/>
    </location>
</feature>
<keyword evidence="13" id="KW-0325">Glycoprotein</keyword>
<keyword evidence="4" id="KW-0645">Protease</keyword>
<evidence type="ECO:0000313" key="19">
    <source>
        <dbReference type="Proteomes" id="UP001200034"/>
    </source>
</evidence>
<dbReference type="FunFam" id="3.40.630.10:FF:000008">
    <property type="entry name" value="Endoplasmic reticulum metallopeptidase 1"/>
    <property type="match status" value="1"/>
</dbReference>
<evidence type="ECO:0000256" key="2">
    <source>
        <dbReference type="ARBA" id="ARBA00004477"/>
    </source>
</evidence>
<dbReference type="InterPro" id="IPR053973">
    <property type="entry name" value="ERMP1-like_C"/>
</dbReference>
<feature type="domain" description="Endoplasmic reticulum metallopeptidase 1-like C-terminal" evidence="17">
    <location>
        <begin position="653"/>
        <end position="874"/>
    </location>
</feature>
<feature type="domain" description="Peptidase M28" evidence="16">
    <location>
        <begin position="131"/>
        <end position="322"/>
    </location>
</feature>
<dbReference type="InterPro" id="IPR007484">
    <property type="entry name" value="Peptidase_M28"/>
</dbReference>
<sequence>VSAETNRNYKNGKLPWYFASGFLLFWGLLFFAIVVPSLYRLPTALTMEDADENVFIAERAYKDLYGLSNIGTKMVGSKENEVDAVQFLLGKLNKIKEESLKDYFDIEIDLSQGSGEFIYSDLLNKYQGVQNIAVKFSCKNSTSKNWLLVNSHFDSKPFTPSAGDAGFMIVVMLEVLRVMSTTKQIFEHTIVFLFNGAEESFLLASHAFMTTHRWAPNFKACVNLDAAGSGGRELLFQTGPNHPWLVKYYYQYAKHPFGTTLAEEIFQSGRVPSDSDYRIFKDYMPGLDFGQAINGYIYHTKYDTIDVISRESVQNSGDNALSIIRALSNATELRNTEAHKTGQAIYFDFLGLYFFHYSASTGQSLNFGIAGTAIALVFISMWRMAAVSQVSICHVFRWYILVQVIQIISFVLAFTLPIVVAYTMDLYDRSLTYFSNPLLIIGLYVCPSLLGLSLPITIYYSVQRNVSFSHIDLPINKLLLIMFLLQDKISTPYHLQLALHSQAVILAVLVISFTSLGIRSSYIFMIPLLFYVISMILNLMTILHDLGYAWTGFLKLSQVAPFLYSSYVIYLFIVVLTPMAGRDGSASNADITISALAALGTVLSFGLLVPLINTFRRPSIVIFTLITTIALTVYLASCTQLGFPYRAKTSGLRVAFLHVRNRFYEYDGSLSKDESGYLFNFQDRREEKALDGTDIDLTGLVSIKTKCYTQMMCGMPLYDFRYVDNRMQSKWLPRSEPIVPPGSAKLELLGKTFLNTTTVRFEFNLTGPPQMNLFIQPYEDVKIVNWSFSRKYLEEPPAYPLSFHIGFNYGNDSSPLNFFLELYKWNGNFNVASFELGVSSHYIGYTRDKITEEWASLLPKYAILADWPSSYERYKY</sequence>
<protein>
    <recommendedName>
        <fullName evidence="14">FXNA-like protease</fullName>
    </recommendedName>
</protein>
<dbReference type="SUPFAM" id="SSF53187">
    <property type="entry name" value="Zn-dependent exopeptidases"/>
    <property type="match status" value="1"/>
</dbReference>
<gene>
    <name evidence="18" type="ORF">KR093_007016</name>
</gene>
<keyword evidence="9" id="KW-0862">Zinc</keyword>
<organism evidence="18 19">
    <name type="scientific">Drosophila rubida</name>
    <dbReference type="NCBI Taxonomy" id="30044"/>
    <lineage>
        <taxon>Eukaryota</taxon>
        <taxon>Metazoa</taxon>
        <taxon>Ecdysozoa</taxon>
        <taxon>Arthropoda</taxon>
        <taxon>Hexapoda</taxon>
        <taxon>Insecta</taxon>
        <taxon>Pterygota</taxon>
        <taxon>Neoptera</taxon>
        <taxon>Endopterygota</taxon>
        <taxon>Diptera</taxon>
        <taxon>Brachycera</taxon>
        <taxon>Muscomorpha</taxon>
        <taxon>Ephydroidea</taxon>
        <taxon>Drosophilidae</taxon>
        <taxon>Drosophila</taxon>
    </lineage>
</organism>
<feature type="transmembrane region" description="Helical" evidence="15">
    <location>
        <begin position="528"/>
        <end position="550"/>
    </location>
</feature>
<feature type="transmembrane region" description="Helical" evidence="15">
    <location>
        <begin position="593"/>
        <end position="613"/>
    </location>
</feature>
<dbReference type="GO" id="GO:0006508">
    <property type="term" value="P:proteolysis"/>
    <property type="evidence" value="ECO:0007669"/>
    <property type="project" value="UniProtKB-KW"/>
</dbReference>
<comment type="caution">
    <text evidence="18">The sequence shown here is derived from an EMBL/GenBank/DDBJ whole genome shotgun (WGS) entry which is preliminary data.</text>
</comment>
<keyword evidence="8" id="KW-0256">Endoplasmic reticulum</keyword>
<keyword evidence="10 15" id="KW-1133">Transmembrane helix</keyword>
<name>A0AAD4K1Q1_9MUSC</name>
<dbReference type="Proteomes" id="UP001200034">
    <property type="component" value="Unassembled WGS sequence"/>
</dbReference>
<keyword evidence="7" id="KW-0378">Hydrolase</keyword>
<dbReference type="Pfam" id="PF22248">
    <property type="entry name" value="ERMP1_C"/>
    <property type="match status" value="1"/>
</dbReference>
<evidence type="ECO:0000256" key="5">
    <source>
        <dbReference type="ARBA" id="ARBA00022692"/>
    </source>
</evidence>
<evidence type="ECO:0000256" key="6">
    <source>
        <dbReference type="ARBA" id="ARBA00022723"/>
    </source>
</evidence>
<comment type="similarity">
    <text evidence="3">Belongs to the peptidase M28 family.</text>
</comment>
<evidence type="ECO:0000256" key="4">
    <source>
        <dbReference type="ARBA" id="ARBA00022670"/>
    </source>
</evidence>
<keyword evidence="5 15" id="KW-0812">Transmembrane</keyword>
<evidence type="ECO:0000256" key="14">
    <source>
        <dbReference type="ARBA" id="ARBA00078796"/>
    </source>
</evidence>
<evidence type="ECO:0000256" key="7">
    <source>
        <dbReference type="ARBA" id="ARBA00022801"/>
    </source>
</evidence>
<feature type="transmembrane region" description="Helical" evidence="15">
    <location>
        <begin position="398"/>
        <end position="422"/>
    </location>
</feature>
<keyword evidence="11" id="KW-0482">Metalloprotease</keyword>
<evidence type="ECO:0000256" key="15">
    <source>
        <dbReference type="SAM" id="Phobius"/>
    </source>
</evidence>
<dbReference type="PANTHER" id="PTHR12147">
    <property type="entry name" value="METALLOPEPTIDASE M28 FAMILY MEMBER"/>
    <property type="match status" value="1"/>
</dbReference>
<feature type="transmembrane region" description="Helical" evidence="15">
    <location>
        <begin position="619"/>
        <end position="643"/>
    </location>
</feature>
<evidence type="ECO:0000256" key="1">
    <source>
        <dbReference type="ARBA" id="ARBA00001947"/>
    </source>
</evidence>
<evidence type="ECO:0000256" key="3">
    <source>
        <dbReference type="ARBA" id="ARBA00010918"/>
    </source>
</evidence>
<evidence type="ECO:0000256" key="8">
    <source>
        <dbReference type="ARBA" id="ARBA00022824"/>
    </source>
</evidence>
<comment type="cofactor">
    <cofactor evidence="1">
        <name>Zn(2+)</name>
        <dbReference type="ChEBI" id="CHEBI:29105"/>
    </cofactor>
</comment>
<dbReference type="PANTHER" id="PTHR12147:SF22">
    <property type="entry name" value="ENDOPLASMIC RETICULUM METALLOPEPTIDASE 1"/>
    <property type="match status" value="1"/>
</dbReference>
<evidence type="ECO:0000256" key="11">
    <source>
        <dbReference type="ARBA" id="ARBA00023049"/>
    </source>
</evidence>
<evidence type="ECO:0000256" key="12">
    <source>
        <dbReference type="ARBA" id="ARBA00023136"/>
    </source>
</evidence>
<evidence type="ECO:0000313" key="18">
    <source>
        <dbReference type="EMBL" id="KAH8371340.1"/>
    </source>
</evidence>
<dbReference type="GO" id="GO:0008235">
    <property type="term" value="F:metalloexopeptidase activity"/>
    <property type="evidence" value="ECO:0007669"/>
    <property type="project" value="InterPro"/>
</dbReference>
<evidence type="ECO:0000256" key="13">
    <source>
        <dbReference type="ARBA" id="ARBA00023180"/>
    </source>
</evidence>
<evidence type="ECO:0000259" key="16">
    <source>
        <dbReference type="Pfam" id="PF04389"/>
    </source>
</evidence>
<dbReference type="GO" id="GO:0005789">
    <property type="term" value="C:endoplasmic reticulum membrane"/>
    <property type="evidence" value="ECO:0007669"/>
    <property type="project" value="UniProtKB-SubCell"/>
</dbReference>